<keyword evidence="3" id="KW-1185">Reference proteome</keyword>
<accession>A0AAI8YCY9</accession>
<protein>
    <submittedName>
        <fullName evidence="2">Uu.00g030580.m01.CDS01</fullName>
    </submittedName>
</protein>
<proteinExistence type="predicted"/>
<evidence type="ECO:0000313" key="3">
    <source>
        <dbReference type="Proteomes" id="UP001295740"/>
    </source>
</evidence>
<sequence length="334" mass="35572">MDVQVGPSSSASVNPMLSQANLQLGHGAAGGLVPAPAPVPPTTAAAMVPAAASAARYDDMLSSVLQYHHQQYHHQHQQNHAVNMRKRKAESQDSERLNKRLSLLNLEQNGAKLYVPVESPQLQPVAESSSSPSNPSSVVGPVSASASDSDSMQLDDTKHKVYIYNLDDELSSSSASSPDNSEPSSPTSTSPEKPGRLVFLNDIQKHLRQQSRIPPSILANREGELGGVNINDMQLILYREPSSLTVPREQDSVRRAVAEARDRMRARQREDLVSGSGDGFPPAANPVPALGAASPTLPGVAITGAAGSAMDMNMNAPWREAASDDYDPDAMDTD</sequence>
<feature type="region of interest" description="Disordered" evidence="1">
    <location>
        <begin position="123"/>
        <end position="154"/>
    </location>
</feature>
<organism evidence="2 3">
    <name type="scientific">Anthostomella pinea</name>
    <dbReference type="NCBI Taxonomy" id="933095"/>
    <lineage>
        <taxon>Eukaryota</taxon>
        <taxon>Fungi</taxon>
        <taxon>Dikarya</taxon>
        <taxon>Ascomycota</taxon>
        <taxon>Pezizomycotina</taxon>
        <taxon>Sordariomycetes</taxon>
        <taxon>Xylariomycetidae</taxon>
        <taxon>Xylariales</taxon>
        <taxon>Xylariaceae</taxon>
        <taxon>Anthostomella</taxon>
    </lineage>
</organism>
<feature type="compositionally biased region" description="Low complexity" evidence="1">
    <location>
        <begin position="124"/>
        <end position="151"/>
    </location>
</feature>
<feature type="region of interest" description="Disordered" evidence="1">
    <location>
        <begin position="169"/>
        <end position="195"/>
    </location>
</feature>
<comment type="caution">
    <text evidence="2">The sequence shown here is derived from an EMBL/GenBank/DDBJ whole genome shotgun (WGS) entry which is preliminary data.</text>
</comment>
<evidence type="ECO:0000256" key="1">
    <source>
        <dbReference type="SAM" id="MobiDB-lite"/>
    </source>
</evidence>
<dbReference type="InterPro" id="IPR046591">
    <property type="entry name" value="DUF6649"/>
</dbReference>
<evidence type="ECO:0000313" key="2">
    <source>
        <dbReference type="EMBL" id="CAJ2500205.1"/>
    </source>
</evidence>
<gene>
    <name evidence="2" type="ORF">KHLLAP_LOCUS673</name>
</gene>
<dbReference type="Proteomes" id="UP001295740">
    <property type="component" value="Unassembled WGS sequence"/>
</dbReference>
<feature type="compositionally biased region" description="Low complexity" evidence="1">
    <location>
        <begin position="171"/>
        <end position="192"/>
    </location>
</feature>
<dbReference type="EMBL" id="CAUWAG010000003">
    <property type="protein sequence ID" value="CAJ2500205.1"/>
    <property type="molecule type" value="Genomic_DNA"/>
</dbReference>
<name>A0AAI8YCY9_9PEZI</name>
<reference evidence="2" key="1">
    <citation type="submission" date="2023-10" db="EMBL/GenBank/DDBJ databases">
        <authorList>
            <person name="Hackl T."/>
        </authorList>
    </citation>
    <scope>NUCLEOTIDE SEQUENCE</scope>
</reference>
<dbReference type="Pfam" id="PF20354">
    <property type="entry name" value="DUF6649"/>
    <property type="match status" value="1"/>
</dbReference>
<dbReference type="AlphaFoldDB" id="A0AAI8YCY9"/>